<dbReference type="Pfam" id="PF00781">
    <property type="entry name" value="DAGK_cat"/>
    <property type="match status" value="1"/>
</dbReference>
<protein>
    <submittedName>
        <fullName evidence="2">Diacylglycerol kinase</fullName>
    </submittedName>
</protein>
<organism evidence="2 3">
    <name type="scientific">Komagataeibacter diospyri</name>
    <dbReference type="NCBI Taxonomy" id="1932662"/>
    <lineage>
        <taxon>Bacteria</taxon>
        <taxon>Pseudomonadati</taxon>
        <taxon>Pseudomonadota</taxon>
        <taxon>Alphaproteobacteria</taxon>
        <taxon>Acetobacterales</taxon>
        <taxon>Acetobacteraceae</taxon>
        <taxon>Komagataeibacter</taxon>
    </lineage>
</organism>
<dbReference type="GO" id="GO:0016301">
    <property type="term" value="F:kinase activity"/>
    <property type="evidence" value="ECO:0007669"/>
    <property type="project" value="UniProtKB-KW"/>
</dbReference>
<dbReference type="InterPro" id="IPR001206">
    <property type="entry name" value="Diacylglycerol_kinase_cat_dom"/>
</dbReference>
<name>A0A4P5NQC2_9PROT</name>
<dbReference type="Proteomes" id="UP000315095">
    <property type="component" value="Unassembled WGS sequence"/>
</dbReference>
<sequence length="330" mass="36334">MEYSVTGRFALVYNPRSRRNMGDRSAYAQTARNLLGENFVDPADRSRLDANIAEFASCGMDCIVIDGGDGTVSDVLTAIHRHYAPDRLPALAILPSGNTNLIAGDVGFGLRGIRALEHLQRLDASGLLRRNVRRRCGLVVEWPEPDGPPPVVGMFHGAAAFTRGIELAHQPAILNNYSHEMAVIVSFLSSVAHLLTKRSRQDWMRGDQMVMHAGKTIQRQGNCFLFLSTTLQHLPYGIWPFWTACGARDDVINFLHVAGQPSRLAAAAWALLRGRHPTWLQNNPDYCSGCEDRIEMTMKSDFVLDGEVMSPGATGRIILSATAPIDFIHA</sequence>
<keyword evidence="2" id="KW-0808">Transferase</keyword>
<evidence type="ECO:0000313" key="2">
    <source>
        <dbReference type="EMBL" id="GCE81941.1"/>
    </source>
</evidence>
<dbReference type="SMART" id="SM00046">
    <property type="entry name" value="DAGKc"/>
    <property type="match status" value="1"/>
</dbReference>
<dbReference type="InterPro" id="IPR017438">
    <property type="entry name" value="ATP-NAD_kinase_N"/>
</dbReference>
<dbReference type="Gene3D" id="3.40.50.10330">
    <property type="entry name" value="Probable inorganic polyphosphate/atp-NAD kinase, domain 1"/>
    <property type="match status" value="1"/>
</dbReference>
<dbReference type="AlphaFoldDB" id="A0A4P5NQC2"/>
<dbReference type="InterPro" id="IPR016064">
    <property type="entry name" value="NAD/diacylglycerol_kinase_sf"/>
</dbReference>
<dbReference type="EMBL" id="BDLU01000001">
    <property type="protein sequence ID" value="GCE81941.1"/>
    <property type="molecule type" value="Genomic_DNA"/>
</dbReference>
<reference evidence="3" key="1">
    <citation type="submission" date="2017-01" db="EMBL/GenBank/DDBJ databases">
        <title>Komagataeibacter sp. MSKU9 whole genome sequencing project.</title>
        <authorList>
            <person name="Matsutani M."/>
            <person name="Naloka K."/>
            <person name="Theeragool G."/>
            <person name="Yakushi T."/>
            <person name="Matsushita K."/>
        </authorList>
    </citation>
    <scope>NUCLEOTIDE SEQUENCE [LARGE SCALE GENOMIC DNA]</scope>
    <source>
        <strain evidence="3">MSKU9</strain>
    </source>
</reference>
<comment type="caution">
    <text evidence="2">The sequence shown here is derived from an EMBL/GenBank/DDBJ whole genome shotgun (WGS) entry which is preliminary data.</text>
</comment>
<feature type="domain" description="DAGKc" evidence="1">
    <location>
        <begin position="8"/>
        <end position="142"/>
    </location>
</feature>
<accession>A0A4P5NZI2</accession>
<gene>
    <name evidence="2" type="ORF">MSKU9_0082</name>
</gene>
<proteinExistence type="predicted"/>
<keyword evidence="3" id="KW-1185">Reference proteome</keyword>
<evidence type="ECO:0000313" key="3">
    <source>
        <dbReference type="Proteomes" id="UP000315095"/>
    </source>
</evidence>
<evidence type="ECO:0000259" key="1">
    <source>
        <dbReference type="SMART" id="SM00046"/>
    </source>
</evidence>
<keyword evidence="2" id="KW-0418">Kinase</keyword>
<accession>A0A4P5NQC2</accession>
<dbReference type="SUPFAM" id="SSF111331">
    <property type="entry name" value="NAD kinase/diacylglycerol kinase-like"/>
    <property type="match status" value="1"/>
</dbReference>